<proteinExistence type="predicted"/>
<dbReference type="EMBL" id="JAPDOG010000014">
    <property type="protein sequence ID" value="MCW3783019.1"/>
    <property type="molecule type" value="Genomic_DNA"/>
</dbReference>
<gene>
    <name evidence="1" type="ORF">OM960_15830</name>
</gene>
<organism evidence="1 2">
    <name type="scientific">Defluviimonas salinarum</name>
    <dbReference type="NCBI Taxonomy" id="2992147"/>
    <lineage>
        <taxon>Bacteria</taxon>
        <taxon>Pseudomonadati</taxon>
        <taxon>Pseudomonadota</taxon>
        <taxon>Alphaproteobacteria</taxon>
        <taxon>Rhodobacterales</taxon>
        <taxon>Paracoccaceae</taxon>
        <taxon>Albidovulum</taxon>
    </lineage>
</organism>
<sequence>MTAPAELALKFAAEIALAARSFEDPGEFLQAVHAEFQKIPHAPVAFLPATLDSMNWLIFDAPGNLGPEEKQRLLCEAAQSALMYADELGEAQNDAVVQAFGIDLECDDEDLEP</sequence>
<protein>
    <submittedName>
        <fullName evidence="1">Uncharacterized protein</fullName>
    </submittedName>
</protein>
<evidence type="ECO:0000313" key="2">
    <source>
        <dbReference type="Proteomes" id="UP001207582"/>
    </source>
</evidence>
<reference evidence="1 2" key="1">
    <citation type="submission" date="2022-10" db="EMBL/GenBank/DDBJ databases">
        <title>Defluviimonas sp. CAU 1641 isolated from mud.</title>
        <authorList>
            <person name="Kim W."/>
        </authorList>
    </citation>
    <scope>NUCLEOTIDE SEQUENCE [LARGE SCALE GENOMIC DNA]</scope>
    <source>
        <strain evidence="1 2">CAU 1641</strain>
    </source>
</reference>
<dbReference type="Proteomes" id="UP001207582">
    <property type="component" value="Unassembled WGS sequence"/>
</dbReference>
<name>A0ABT3J5P8_9RHOB</name>
<keyword evidence="2" id="KW-1185">Reference proteome</keyword>
<dbReference type="RefSeq" id="WP_264772653.1">
    <property type="nucleotide sequence ID" value="NZ_JAPDOG010000014.1"/>
</dbReference>
<comment type="caution">
    <text evidence="1">The sequence shown here is derived from an EMBL/GenBank/DDBJ whole genome shotgun (WGS) entry which is preliminary data.</text>
</comment>
<evidence type="ECO:0000313" key="1">
    <source>
        <dbReference type="EMBL" id="MCW3783019.1"/>
    </source>
</evidence>
<accession>A0ABT3J5P8</accession>